<evidence type="ECO:0000313" key="3">
    <source>
        <dbReference type="Proteomes" id="UP000018211"/>
    </source>
</evidence>
<reference evidence="2 3" key="1">
    <citation type="journal article" date="2013" name="ISME J.">
        <title>Comparative genomics of pathogenic lineages of Vibrio nigripulchritudo identifies virulence-associated traits.</title>
        <authorList>
            <person name="Goudenege D."/>
            <person name="Labreuche Y."/>
            <person name="Krin E."/>
            <person name="Ansquer D."/>
            <person name="Mangenot S."/>
            <person name="Calteau A."/>
            <person name="Medigue C."/>
            <person name="Mazel D."/>
            <person name="Polz M.F."/>
            <person name="Le Roux F."/>
        </authorList>
    </citation>
    <scope>NUCLEOTIDE SEQUENCE [LARGE SCALE GENOMIC DNA]</scope>
    <source>
        <strain evidence="2 3">SOn1</strain>
    </source>
</reference>
<dbReference type="Gene3D" id="3.90.1200.10">
    <property type="match status" value="1"/>
</dbReference>
<dbReference type="Proteomes" id="UP000018211">
    <property type="component" value="Unassembled WGS sequence"/>
</dbReference>
<dbReference type="EMBL" id="CAOF01000033">
    <property type="protein sequence ID" value="CCO44862.1"/>
    <property type="molecule type" value="Genomic_DNA"/>
</dbReference>
<accession>A0AAV2VJL6</accession>
<feature type="domain" description="Aminoglycoside phosphotransferase" evidence="1">
    <location>
        <begin position="49"/>
        <end position="125"/>
    </location>
</feature>
<protein>
    <submittedName>
        <fullName evidence="2">Phosphotransferase family protein</fullName>
    </submittedName>
</protein>
<dbReference type="SUPFAM" id="SSF56112">
    <property type="entry name" value="Protein kinase-like (PK-like)"/>
    <property type="match status" value="1"/>
</dbReference>
<dbReference type="InterPro" id="IPR002575">
    <property type="entry name" value="Aminoglycoside_PTrfase"/>
</dbReference>
<dbReference type="InterPro" id="IPR011009">
    <property type="entry name" value="Kinase-like_dom_sf"/>
</dbReference>
<gene>
    <name evidence="2" type="ORF">VIBNISOn1_1280007</name>
</gene>
<comment type="caution">
    <text evidence="2">The sequence shown here is derived from an EMBL/GenBank/DDBJ whole genome shotgun (WGS) entry which is preliminary data.</text>
</comment>
<proteinExistence type="predicted"/>
<evidence type="ECO:0000259" key="1">
    <source>
        <dbReference type="Pfam" id="PF01636"/>
    </source>
</evidence>
<dbReference type="Pfam" id="PF01636">
    <property type="entry name" value="APH"/>
    <property type="match status" value="1"/>
</dbReference>
<dbReference type="AlphaFoldDB" id="A0AAV2VJL6"/>
<evidence type="ECO:0000313" key="2">
    <source>
        <dbReference type="EMBL" id="CCO44862.1"/>
    </source>
</evidence>
<name>A0AAV2VJL6_9VIBR</name>
<sequence>MSGIPKLVGKDESNEHLTYVEGDTFNYPLRGAIASEEALVSAAQLLRKMHDASESFVHEHSVEELCWMQTPRKPYEVICHNDFAPYNVALVGNETVGVFDFDTAHPAPRIWDLAYAVYCWSPFKTHPSDRLGNLQDQINRARLFCERYGISVEGREQLPSVMISRLETLVAFMHKKASLDNESFVSNIRDGHHHAYMKDIEYIRKNQKAIRMGLG</sequence>
<organism evidence="2 3">
    <name type="scientific">Vibrio nigripulchritudo SOn1</name>
    <dbReference type="NCBI Taxonomy" id="1238450"/>
    <lineage>
        <taxon>Bacteria</taxon>
        <taxon>Pseudomonadati</taxon>
        <taxon>Pseudomonadota</taxon>
        <taxon>Gammaproteobacteria</taxon>
        <taxon>Vibrionales</taxon>
        <taxon>Vibrionaceae</taxon>
        <taxon>Vibrio</taxon>
    </lineage>
</organism>